<keyword evidence="2" id="KW-0810">Translation regulation</keyword>
<evidence type="ECO:0000256" key="1">
    <source>
        <dbReference type="ARBA" id="ARBA00005422"/>
    </source>
</evidence>
<dbReference type="PANTHER" id="PTHR12789:SF0">
    <property type="entry name" value="DENSITY-REGULATED PROTEIN"/>
    <property type="match status" value="1"/>
</dbReference>
<dbReference type="InterPro" id="IPR036877">
    <property type="entry name" value="SUI1_dom_sf"/>
</dbReference>
<comment type="similarity">
    <text evidence="1">Belongs to the SUI1 family.</text>
</comment>
<reference evidence="5 6" key="1">
    <citation type="submission" date="2023-12" db="EMBL/GenBank/DDBJ databases">
        <title>Novel species of the genus Arcicella isolated from rivers.</title>
        <authorList>
            <person name="Lu H."/>
        </authorList>
    </citation>
    <scope>NUCLEOTIDE SEQUENCE [LARGE SCALE GENOMIC DNA]</scope>
    <source>
        <strain evidence="5 6">KCTC 23307</strain>
    </source>
</reference>
<evidence type="ECO:0000256" key="2">
    <source>
        <dbReference type="ARBA" id="ARBA00022845"/>
    </source>
</evidence>
<sequence>MSKNKKIPLGVVYSTNPDFDFSFEDDGQVETLAPAKQNLKVQLDKKARAGKQVTLISGFVGTNDDLEALSKKLKNLCGCGGSAKDGEILIQGDFRDKILTFLTTSGYKAKKVGG</sequence>
<protein>
    <submittedName>
        <fullName evidence="5">Translation initiation factor</fullName>
    </submittedName>
</protein>
<evidence type="ECO:0000256" key="3">
    <source>
        <dbReference type="ARBA" id="ARBA00022917"/>
    </source>
</evidence>
<dbReference type="RefSeq" id="WP_323296629.1">
    <property type="nucleotide sequence ID" value="NZ_JAYFUM010000010.1"/>
</dbReference>
<organism evidence="5 6">
    <name type="scientific">Arcicella rigui</name>
    <dbReference type="NCBI Taxonomy" id="797020"/>
    <lineage>
        <taxon>Bacteria</taxon>
        <taxon>Pseudomonadati</taxon>
        <taxon>Bacteroidota</taxon>
        <taxon>Cytophagia</taxon>
        <taxon>Cytophagales</taxon>
        <taxon>Flectobacillaceae</taxon>
        <taxon>Arcicella</taxon>
    </lineage>
</organism>
<dbReference type="InterPro" id="IPR050318">
    <property type="entry name" value="DENR/SUI1_TIF"/>
</dbReference>
<dbReference type="PIRSF" id="PIRSF037511">
    <property type="entry name" value="Transl_init_SUI1_pro"/>
    <property type="match status" value="1"/>
</dbReference>
<keyword evidence="5" id="KW-0396">Initiation factor</keyword>
<proteinExistence type="inferred from homology"/>
<dbReference type="CDD" id="cd11567">
    <property type="entry name" value="YciH_like"/>
    <property type="match status" value="1"/>
</dbReference>
<name>A0ABU5QA33_9BACT</name>
<dbReference type="PANTHER" id="PTHR12789">
    <property type="entry name" value="DENSITY-REGULATED PROTEIN HOMOLOG"/>
    <property type="match status" value="1"/>
</dbReference>
<comment type="caution">
    <text evidence="5">The sequence shown here is derived from an EMBL/GenBank/DDBJ whole genome shotgun (WGS) entry which is preliminary data.</text>
</comment>
<feature type="domain" description="SUI1" evidence="4">
    <location>
        <begin position="48"/>
        <end position="106"/>
    </location>
</feature>
<dbReference type="PROSITE" id="PS50296">
    <property type="entry name" value="SUI1"/>
    <property type="match status" value="1"/>
</dbReference>
<accession>A0ABU5QA33</accession>
<dbReference type="InterPro" id="IPR001950">
    <property type="entry name" value="SUI1"/>
</dbReference>
<evidence type="ECO:0000259" key="4">
    <source>
        <dbReference type="PROSITE" id="PS50296"/>
    </source>
</evidence>
<keyword evidence="6" id="KW-1185">Reference proteome</keyword>
<keyword evidence="3" id="KW-0648">Protein biosynthesis</keyword>
<dbReference type="Pfam" id="PF01253">
    <property type="entry name" value="SUI1"/>
    <property type="match status" value="1"/>
</dbReference>
<evidence type="ECO:0000313" key="5">
    <source>
        <dbReference type="EMBL" id="MEA5139468.1"/>
    </source>
</evidence>
<evidence type="ECO:0000313" key="6">
    <source>
        <dbReference type="Proteomes" id="UP001302949"/>
    </source>
</evidence>
<dbReference type="Gene3D" id="3.30.780.10">
    <property type="entry name" value="SUI1-like domain"/>
    <property type="match status" value="1"/>
</dbReference>
<gene>
    <name evidence="5" type="ORF">VB248_09995</name>
</gene>
<dbReference type="SUPFAM" id="SSF55159">
    <property type="entry name" value="eIF1-like"/>
    <property type="match status" value="1"/>
</dbReference>
<dbReference type="EMBL" id="JAYFUM010000010">
    <property type="protein sequence ID" value="MEA5139468.1"/>
    <property type="molecule type" value="Genomic_DNA"/>
</dbReference>
<dbReference type="Proteomes" id="UP001302949">
    <property type="component" value="Unassembled WGS sequence"/>
</dbReference>
<dbReference type="GO" id="GO:0003743">
    <property type="term" value="F:translation initiation factor activity"/>
    <property type="evidence" value="ECO:0007669"/>
    <property type="project" value="UniProtKB-KW"/>
</dbReference>
<dbReference type="InterPro" id="IPR005872">
    <property type="entry name" value="SUI1_arc_bac"/>
</dbReference>